<dbReference type="PANTHER" id="PTHR43537">
    <property type="entry name" value="TRANSCRIPTIONAL REGULATOR, GNTR FAMILY"/>
    <property type="match status" value="1"/>
</dbReference>
<dbReference type="PROSITE" id="PS50949">
    <property type="entry name" value="HTH_GNTR"/>
    <property type="match status" value="1"/>
</dbReference>
<evidence type="ECO:0000313" key="6">
    <source>
        <dbReference type="EMBL" id="SHJ26634.1"/>
    </source>
</evidence>
<dbReference type="Pfam" id="PF07729">
    <property type="entry name" value="FCD"/>
    <property type="match status" value="1"/>
</dbReference>
<dbReference type="InterPro" id="IPR008920">
    <property type="entry name" value="TF_FadR/GntR_C"/>
</dbReference>
<evidence type="ECO:0000256" key="3">
    <source>
        <dbReference type="ARBA" id="ARBA00023163"/>
    </source>
</evidence>
<dbReference type="SMART" id="SM00895">
    <property type="entry name" value="FCD"/>
    <property type="match status" value="1"/>
</dbReference>
<keyword evidence="1" id="KW-0805">Transcription regulation</keyword>
<dbReference type="SMART" id="SM00345">
    <property type="entry name" value="HTH_GNTR"/>
    <property type="match status" value="1"/>
</dbReference>
<dbReference type="InterPro" id="IPR000524">
    <property type="entry name" value="Tscrpt_reg_HTH_GntR"/>
</dbReference>
<keyword evidence="7" id="KW-1185">Reference proteome</keyword>
<reference evidence="6 7" key="1">
    <citation type="submission" date="2016-11" db="EMBL/GenBank/DDBJ databases">
        <authorList>
            <person name="Varghese N."/>
            <person name="Submissions S."/>
        </authorList>
    </citation>
    <scope>NUCLEOTIDE SEQUENCE [LARGE SCALE GENOMIC DNA]</scope>
    <source>
        <strain evidence="6 7">DSM 21988</strain>
    </source>
</reference>
<dbReference type="Gene3D" id="1.10.10.10">
    <property type="entry name" value="Winged helix-like DNA-binding domain superfamily/Winged helix DNA-binding domain"/>
    <property type="match status" value="1"/>
</dbReference>
<sequence length="243" mass="26974">MKNTVDNILPPDDWRPFGEDARGAPRPITRSEGLSAQVQREIERLVLAGELLPGERLNEYALAETLAVSRAPVREATRALVQMGLLSNIPGRGVFVREMSDREIAENYDIRALLTGLMCERAAHRRSETEVIELTSLVAQMDQAVDGGDIPLYYEINLTFHRRIGEIADHGSARRIYDDLIRATHALRRSLSDPGLTNSEHAVIVDAIGRRDSDTAKALGEGHVLNGKKRWLASMADARPAYD</sequence>
<accession>A0ABY1IJM4</accession>
<protein>
    <submittedName>
        <fullName evidence="6">Transcriptional regulator, GntR family</fullName>
    </submittedName>
</protein>
<dbReference type="EMBL" id="FQZC01000002">
    <property type="protein sequence ID" value="SHJ26634.1"/>
    <property type="molecule type" value="Genomic_DNA"/>
</dbReference>
<feature type="compositionally biased region" description="Basic and acidic residues" evidence="4">
    <location>
        <begin position="12"/>
        <end position="23"/>
    </location>
</feature>
<name>A0ABY1IJM4_9HYPH</name>
<dbReference type="SUPFAM" id="SSF48008">
    <property type="entry name" value="GntR ligand-binding domain-like"/>
    <property type="match status" value="1"/>
</dbReference>
<dbReference type="InterPro" id="IPR011711">
    <property type="entry name" value="GntR_C"/>
</dbReference>
<evidence type="ECO:0000256" key="1">
    <source>
        <dbReference type="ARBA" id="ARBA00023015"/>
    </source>
</evidence>
<evidence type="ECO:0000256" key="2">
    <source>
        <dbReference type="ARBA" id="ARBA00023125"/>
    </source>
</evidence>
<dbReference type="InterPro" id="IPR036390">
    <property type="entry name" value="WH_DNA-bd_sf"/>
</dbReference>
<dbReference type="CDD" id="cd07377">
    <property type="entry name" value="WHTH_GntR"/>
    <property type="match status" value="1"/>
</dbReference>
<keyword evidence="3" id="KW-0804">Transcription</keyword>
<evidence type="ECO:0000256" key="4">
    <source>
        <dbReference type="SAM" id="MobiDB-lite"/>
    </source>
</evidence>
<feature type="domain" description="HTH gntR-type" evidence="5">
    <location>
        <begin position="32"/>
        <end position="99"/>
    </location>
</feature>
<organism evidence="6 7">
    <name type="scientific">Aureimonas altamirensis DSM 21988</name>
    <dbReference type="NCBI Taxonomy" id="1121026"/>
    <lineage>
        <taxon>Bacteria</taxon>
        <taxon>Pseudomonadati</taxon>
        <taxon>Pseudomonadota</taxon>
        <taxon>Alphaproteobacteria</taxon>
        <taxon>Hyphomicrobiales</taxon>
        <taxon>Aurantimonadaceae</taxon>
        <taxon>Aureimonas</taxon>
    </lineage>
</organism>
<dbReference type="Gene3D" id="1.20.120.530">
    <property type="entry name" value="GntR ligand-binding domain-like"/>
    <property type="match status" value="1"/>
</dbReference>
<proteinExistence type="predicted"/>
<dbReference type="Pfam" id="PF00392">
    <property type="entry name" value="GntR"/>
    <property type="match status" value="1"/>
</dbReference>
<dbReference type="SUPFAM" id="SSF46785">
    <property type="entry name" value="Winged helix' DNA-binding domain"/>
    <property type="match status" value="1"/>
</dbReference>
<feature type="region of interest" description="Disordered" evidence="4">
    <location>
        <begin position="1"/>
        <end position="28"/>
    </location>
</feature>
<keyword evidence="2" id="KW-0238">DNA-binding</keyword>
<evidence type="ECO:0000313" key="7">
    <source>
        <dbReference type="Proteomes" id="UP000184290"/>
    </source>
</evidence>
<gene>
    <name evidence="6" type="ORF">SAMN02745911_2208</name>
</gene>
<evidence type="ECO:0000259" key="5">
    <source>
        <dbReference type="PROSITE" id="PS50949"/>
    </source>
</evidence>
<comment type="caution">
    <text evidence="6">The sequence shown here is derived from an EMBL/GenBank/DDBJ whole genome shotgun (WGS) entry which is preliminary data.</text>
</comment>
<dbReference type="PANTHER" id="PTHR43537:SF51">
    <property type="entry name" value="HTH-TYPE TRANSCRIPTIONAL REGULATOR LGOR-RELATED"/>
    <property type="match status" value="1"/>
</dbReference>
<dbReference type="InterPro" id="IPR036388">
    <property type="entry name" value="WH-like_DNA-bd_sf"/>
</dbReference>
<dbReference type="Proteomes" id="UP000184290">
    <property type="component" value="Unassembled WGS sequence"/>
</dbReference>